<sequence>MIHLVTSSAACIAPKISLGKAPTPIACSLGIRSAILSTTINL</sequence>
<accession>A0A0A9BKS7</accession>
<evidence type="ECO:0000313" key="1">
    <source>
        <dbReference type="EMBL" id="JAD64549.1"/>
    </source>
</evidence>
<dbReference type="AlphaFoldDB" id="A0A0A9BKS7"/>
<name>A0A0A9BKS7_ARUDO</name>
<organism evidence="1">
    <name type="scientific">Arundo donax</name>
    <name type="common">Giant reed</name>
    <name type="synonym">Donax arundinaceus</name>
    <dbReference type="NCBI Taxonomy" id="35708"/>
    <lineage>
        <taxon>Eukaryota</taxon>
        <taxon>Viridiplantae</taxon>
        <taxon>Streptophyta</taxon>
        <taxon>Embryophyta</taxon>
        <taxon>Tracheophyta</taxon>
        <taxon>Spermatophyta</taxon>
        <taxon>Magnoliopsida</taxon>
        <taxon>Liliopsida</taxon>
        <taxon>Poales</taxon>
        <taxon>Poaceae</taxon>
        <taxon>PACMAD clade</taxon>
        <taxon>Arundinoideae</taxon>
        <taxon>Arundineae</taxon>
        <taxon>Arundo</taxon>
    </lineage>
</organism>
<reference evidence="1" key="1">
    <citation type="submission" date="2014-09" db="EMBL/GenBank/DDBJ databases">
        <authorList>
            <person name="Magalhaes I.L.F."/>
            <person name="Oliveira U."/>
            <person name="Santos F.R."/>
            <person name="Vidigal T.H.D.A."/>
            <person name="Brescovit A.D."/>
            <person name="Santos A.J."/>
        </authorList>
    </citation>
    <scope>NUCLEOTIDE SEQUENCE</scope>
    <source>
        <tissue evidence="1">Shoot tissue taken approximately 20 cm above the soil surface</tissue>
    </source>
</reference>
<dbReference type="EMBL" id="GBRH01233346">
    <property type="protein sequence ID" value="JAD64549.1"/>
    <property type="molecule type" value="Transcribed_RNA"/>
</dbReference>
<reference evidence="1" key="2">
    <citation type="journal article" date="2015" name="Data Brief">
        <title>Shoot transcriptome of the giant reed, Arundo donax.</title>
        <authorList>
            <person name="Barrero R.A."/>
            <person name="Guerrero F.D."/>
            <person name="Moolhuijzen P."/>
            <person name="Goolsby J.A."/>
            <person name="Tidwell J."/>
            <person name="Bellgard S.E."/>
            <person name="Bellgard M.I."/>
        </authorList>
    </citation>
    <scope>NUCLEOTIDE SEQUENCE</scope>
    <source>
        <tissue evidence="1">Shoot tissue taken approximately 20 cm above the soil surface</tissue>
    </source>
</reference>
<protein>
    <submittedName>
        <fullName evidence="1">Uncharacterized protein</fullName>
    </submittedName>
</protein>
<proteinExistence type="predicted"/>